<dbReference type="EMBL" id="JAUOPU010000008">
    <property type="protein sequence ID" value="MDO6542798.1"/>
    <property type="molecule type" value="Genomic_DNA"/>
</dbReference>
<protein>
    <recommendedName>
        <fullName evidence="3">LRAT domain-containing protein</fullName>
    </recommendedName>
</protein>
<dbReference type="Gene3D" id="3.90.1720.10">
    <property type="entry name" value="endopeptidase domain like (from Nostoc punctiforme)"/>
    <property type="match status" value="1"/>
</dbReference>
<accession>A0AAW7Y2H6</accession>
<evidence type="ECO:0008006" key="3">
    <source>
        <dbReference type="Google" id="ProtNLM"/>
    </source>
</evidence>
<dbReference type="RefSeq" id="WP_303499291.1">
    <property type="nucleotide sequence ID" value="NZ_JAUOPU010000008.1"/>
</dbReference>
<organism evidence="1 2">
    <name type="scientific">Photobacterium sanguinicancri</name>
    <dbReference type="NCBI Taxonomy" id="875932"/>
    <lineage>
        <taxon>Bacteria</taxon>
        <taxon>Pseudomonadati</taxon>
        <taxon>Pseudomonadota</taxon>
        <taxon>Gammaproteobacteria</taxon>
        <taxon>Vibrionales</taxon>
        <taxon>Vibrionaceae</taxon>
        <taxon>Photobacterium</taxon>
    </lineage>
</organism>
<evidence type="ECO:0000313" key="2">
    <source>
        <dbReference type="Proteomes" id="UP001170624"/>
    </source>
</evidence>
<comment type="caution">
    <text evidence="1">The sequence shown here is derived from an EMBL/GenBank/DDBJ whole genome shotgun (WGS) entry which is preliminary data.</text>
</comment>
<proteinExistence type="predicted"/>
<reference evidence="1" key="1">
    <citation type="submission" date="2023-07" db="EMBL/GenBank/DDBJ databases">
        <title>Genome content predicts the carbon catabolic preferences of heterotrophic bacteria.</title>
        <authorList>
            <person name="Gralka M."/>
        </authorList>
    </citation>
    <scope>NUCLEOTIDE SEQUENCE</scope>
    <source>
        <strain evidence="1">G2M05</strain>
    </source>
</reference>
<sequence>MVTIYELQTLNLTSVTELYRKKASGMVAHAGLLLEFTCGRQAVLHNTPERGAHLSSFVQFSENQNVNITKQYFSELDIMKQRIVSILSKKNKYSVFDNCEHLASEVITGIAKSPQLQATIAGTAIGTALGCSIANNKTLGGILGALVGGFVSLQCAKACKL</sequence>
<dbReference type="Proteomes" id="UP001170624">
    <property type="component" value="Unassembled WGS sequence"/>
</dbReference>
<gene>
    <name evidence="1" type="ORF">Q4568_09655</name>
</gene>
<dbReference type="AlphaFoldDB" id="A0AAW7Y2H6"/>
<name>A0AAW7Y2H6_9GAMM</name>
<evidence type="ECO:0000313" key="1">
    <source>
        <dbReference type="EMBL" id="MDO6542798.1"/>
    </source>
</evidence>